<evidence type="ECO:0000256" key="2">
    <source>
        <dbReference type="ARBA" id="ARBA00022692"/>
    </source>
</evidence>
<feature type="transmembrane region" description="Helical" evidence="5">
    <location>
        <begin position="12"/>
        <end position="32"/>
    </location>
</feature>
<organism evidence="7 8">
    <name type="scientific">Phytophthora infestans</name>
    <name type="common">Potato late blight agent</name>
    <name type="synonym">Botrytis infestans</name>
    <dbReference type="NCBI Taxonomy" id="4787"/>
    <lineage>
        <taxon>Eukaryota</taxon>
        <taxon>Sar</taxon>
        <taxon>Stramenopiles</taxon>
        <taxon>Oomycota</taxon>
        <taxon>Peronosporomycetes</taxon>
        <taxon>Peronosporales</taxon>
        <taxon>Peronosporaceae</taxon>
        <taxon>Phytophthora</taxon>
    </lineage>
</organism>
<reference evidence="7" key="1">
    <citation type="submission" date="2020-04" db="EMBL/GenBank/DDBJ databases">
        <title>Hybrid Assembly of Korean Phytophthora infestans isolates.</title>
        <authorList>
            <person name="Prokchorchik M."/>
            <person name="Lee Y."/>
            <person name="Seo J."/>
            <person name="Cho J.-H."/>
            <person name="Park Y.-E."/>
            <person name="Jang D.-C."/>
            <person name="Im J.-S."/>
            <person name="Choi J.-G."/>
            <person name="Park H.-J."/>
            <person name="Lee G.-B."/>
            <person name="Lee Y.-G."/>
            <person name="Hong S.-Y."/>
            <person name="Cho K."/>
            <person name="Sohn K.H."/>
        </authorList>
    </citation>
    <scope>NUCLEOTIDE SEQUENCE</scope>
    <source>
        <strain evidence="7">KR_1_A1</strain>
    </source>
</reference>
<protein>
    <submittedName>
        <fullName evidence="7">Sugar (And other) transporter</fullName>
    </submittedName>
</protein>
<dbReference type="AlphaFoldDB" id="A0A833WF08"/>
<evidence type="ECO:0000259" key="6">
    <source>
        <dbReference type="PROSITE" id="PS50850"/>
    </source>
</evidence>
<dbReference type="InterPro" id="IPR036259">
    <property type="entry name" value="MFS_trans_sf"/>
</dbReference>
<keyword evidence="2 5" id="KW-0812">Transmembrane</keyword>
<dbReference type="SUPFAM" id="SSF103473">
    <property type="entry name" value="MFS general substrate transporter"/>
    <property type="match status" value="1"/>
</dbReference>
<keyword evidence="4 5" id="KW-0472">Membrane</keyword>
<comment type="caution">
    <text evidence="7">The sequence shown here is derived from an EMBL/GenBank/DDBJ whole genome shotgun (WGS) entry which is preliminary data.</text>
</comment>
<name>A0A833WF08_PHYIN</name>
<dbReference type="InterPro" id="IPR005828">
    <property type="entry name" value="MFS_sugar_transport-like"/>
</dbReference>
<feature type="transmembrane region" description="Helical" evidence="5">
    <location>
        <begin position="44"/>
        <end position="63"/>
    </location>
</feature>
<dbReference type="Proteomes" id="UP000602510">
    <property type="component" value="Unassembled WGS sequence"/>
</dbReference>
<dbReference type="InterPro" id="IPR020846">
    <property type="entry name" value="MFS_dom"/>
</dbReference>
<evidence type="ECO:0000313" key="7">
    <source>
        <dbReference type="EMBL" id="KAF4039547.1"/>
    </source>
</evidence>
<feature type="domain" description="Major facilitator superfamily (MFS) profile" evidence="6">
    <location>
        <begin position="1"/>
        <end position="66"/>
    </location>
</feature>
<gene>
    <name evidence="7" type="ORF">GN244_ATG08380</name>
</gene>
<dbReference type="GO" id="GO:0016020">
    <property type="term" value="C:membrane"/>
    <property type="evidence" value="ECO:0007669"/>
    <property type="project" value="UniProtKB-SubCell"/>
</dbReference>
<keyword evidence="3 5" id="KW-1133">Transmembrane helix</keyword>
<comment type="subcellular location">
    <subcellularLocation>
        <location evidence="1">Membrane</location>
        <topology evidence="1">Multi-pass membrane protein</topology>
    </subcellularLocation>
</comment>
<keyword evidence="8" id="KW-1185">Reference proteome</keyword>
<proteinExistence type="predicted"/>
<evidence type="ECO:0000256" key="3">
    <source>
        <dbReference type="ARBA" id="ARBA00022989"/>
    </source>
</evidence>
<evidence type="ECO:0000256" key="1">
    <source>
        <dbReference type="ARBA" id="ARBA00004141"/>
    </source>
</evidence>
<dbReference type="PROSITE" id="PS50850">
    <property type="entry name" value="MFS"/>
    <property type="match status" value="1"/>
</dbReference>
<evidence type="ECO:0000256" key="5">
    <source>
        <dbReference type="SAM" id="Phobius"/>
    </source>
</evidence>
<evidence type="ECO:0000256" key="4">
    <source>
        <dbReference type="ARBA" id="ARBA00023136"/>
    </source>
</evidence>
<evidence type="ECO:0000313" key="8">
    <source>
        <dbReference type="Proteomes" id="UP000602510"/>
    </source>
</evidence>
<accession>A0A833WF08</accession>
<dbReference type="Pfam" id="PF00083">
    <property type="entry name" value="Sugar_tr"/>
    <property type="match status" value="1"/>
</dbReference>
<dbReference type="EMBL" id="WSZM01000174">
    <property type="protein sequence ID" value="KAF4039547.1"/>
    <property type="molecule type" value="Genomic_DNA"/>
</dbReference>
<dbReference type="Gene3D" id="1.20.1250.20">
    <property type="entry name" value="MFS general substrate transporter like domains"/>
    <property type="match status" value="1"/>
</dbReference>
<sequence length="124" mass="13443">MFPTPIRSTCHGISAAAGKVGAAIGSFGFSIWVDNPSYGYSGAFYTFAAIAAVSIPLTWFCVFDNIKGIEEMDADFYLRLNEADDFTRESFNSLDKISDAASLNMIMTPDVYKKASTPSPNMLA</sequence>
<dbReference type="GO" id="GO:0022857">
    <property type="term" value="F:transmembrane transporter activity"/>
    <property type="evidence" value="ECO:0007669"/>
    <property type="project" value="InterPro"/>
</dbReference>